<comment type="caution">
    <text evidence="7">The sequence shown here is derived from an EMBL/GenBank/DDBJ whole genome shotgun (WGS) entry which is preliminary data.</text>
</comment>
<dbReference type="PANTHER" id="PTHR43133:SF62">
    <property type="entry name" value="RNA POLYMERASE SIGMA FACTOR SIGZ"/>
    <property type="match status" value="1"/>
</dbReference>
<evidence type="ECO:0000256" key="4">
    <source>
        <dbReference type="ARBA" id="ARBA00023163"/>
    </source>
</evidence>
<sequence length="190" mass="21262">MPVPRFADTSDHDEPGQLLLATANGDRAAFERLYRSTSPRLFGVCMRIIPQRAEAEDVLQEVFTNVWRKATQFDPARASGLTWLTMMARNRAIDHIRSGRASRQSVPIDLAEELVDAAPDAQGAAEAMLEGHRLDVCLGELEVPRQQLVRTAFFEGITYEELAQRSGTPLGTVKSWIRRSLVKLKACLER</sequence>
<dbReference type="PANTHER" id="PTHR43133">
    <property type="entry name" value="RNA POLYMERASE ECF-TYPE SIGMA FACTO"/>
    <property type="match status" value="1"/>
</dbReference>
<evidence type="ECO:0000259" key="5">
    <source>
        <dbReference type="Pfam" id="PF04542"/>
    </source>
</evidence>
<feature type="domain" description="RNA polymerase sigma-70 region 2" evidence="5">
    <location>
        <begin position="33"/>
        <end position="100"/>
    </location>
</feature>
<dbReference type="Proteomes" id="UP001429354">
    <property type="component" value="Unassembled WGS sequence"/>
</dbReference>
<dbReference type="NCBIfam" id="NF009186">
    <property type="entry name" value="PRK12534.1"/>
    <property type="match status" value="1"/>
</dbReference>
<evidence type="ECO:0000313" key="7">
    <source>
        <dbReference type="EMBL" id="NDK37403.1"/>
    </source>
</evidence>
<keyword evidence="4" id="KW-0804">Transcription</keyword>
<dbReference type="SUPFAM" id="SSF88946">
    <property type="entry name" value="Sigma2 domain of RNA polymerase sigma factors"/>
    <property type="match status" value="1"/>
</dbReference>
<dbReference type="SUPFAM" id="SSF88659">
    <property type="entry name" value="Sigma3 and sigma4 domains of RNA polymerase sigma factors"/>
    <property type="match status" value="1"/>
</dbReference>
<dbReference type="Pfam" id="PF08281">
    <property type="entry name" value="Sigma70_r4_2"/>
    <property type="match status" value="1"/>
</dbReference>
<dbReference type="InterPro" id="IPR013249">
    <property type="entry name" value="RNA_pol_sigma70_r4_t2"/>
</dbReference>
<dbReference type="InterPro" id="IPR013324">
    <property type="entry name" value="RNA_pol_sigma_r3/r4-like"/>
</dbReference>
<keyword evidence="8" id="KW-1185">Reference proteome</keyword>
<dbReference type="NCBIfam" id="TIGR02937">
    <property type="entry name" value="sigma70-ECF"/>
    <property type="match status" value="1"/>
</dbReference>
<reference evidence="7 8" key="1">
    <citation type="submission" date="2018-07" db="EMBL/GenBank/DDBJ databases">
        <title>Whole genome Sequencing of Pseudoxanthomonas gei KCTC 32298 (T).</title>
        <authorList>
            <person name="Kumar S."/>
            <person name="Bansal K."/>
            <person name="Kaur A."/>
            <person name="Patil P."/>
            <person name="Sharma S."/>
            <person name="Patil P.B."/>
        </authorList>
    </citation>
    <scope>NUCLEOTIDE SEQUENCE [LARGE SCALE GENOMIC DNA]</scope>
    <source>
        <strain evidence="7 8">KCTC 32298</strain>
    </source>
</reference>
<evidence type="ECO:0000256" key="2">
    <source>
        <dbReference type="ARBA" id="ARBA00023015"/>
    </source>
</evidence>
<dbReference type="EMBL" id="QOVG01000001">
    <property type="protein sequence ID" value="NDK37403.1"/>
    <property type="molecule type" value="Genomic_DNA"/>
</dbReference>
<keyword evidence="2" id="KW-0805">Transcription regulation</keyword>
<dbReference type="RefSeq" id="WP_162347969.1">
    <property type="nucleotide sequence ID" value="NZ_QOVG01000001.1"/>
</dbReference>
<dbReference type="InterPro" id="IPR036388">
    <property type="entry name" value="WH-like_DNA-bd_sf"/>
</dbReference>
<protein>
    <submittedName>
        <fullName evidence="7">RNA polymerase subunit sigma</fullName>
    </submittedName>
</protein>
<proteinExistence type="inferred from homology"/>
<dbReference type="Pfam" id="PF04542">
    <property type="entry name" value="Sigma70_r2"/>
    <property type="match status" value="1"/>
</dbReference>
<dbReference type="InterPro" id="IPR007627">
    <property type="entry name" value="RNA_pol_sigma70_r2"/>
</dbReference>
<dbReference type="Gene3D" id="1.10.10.10">
    <property type="entry name" value="Winged helix-like DNA-binding domain superfamily/Winged helix DNA-binding domain"/>
    <property type="match status" value="1"/>
</dbReference>
<dbReference type="InterPro" id="IPR013325">
    <property type="entry name" value="RNA_pol_sigma_r2"/>
</dbReference>
<dbReference type="Gene3D" id="1.10.1740.10">
    <property type="match status" value="1"/>
</dbReference>
<evidence type="ECO:0000259" key="6">
    <source>
        <dbReference type="Pfam" id="PF08281"/>
    </source>
</evidence>
<evidence type="ECO:0000313" key="8">
    <source>
        <dbReference type="Proteomes" id="UP001429354"/>
    </source>
</evidence>
<gene>
    <name evidence="7" type="ORF">DT603_00895</name>
</gene>
<evidence type="ECO:0000256" key="1">
    <source>
        <dbReference type="ARBA" id="ARBA00010641"/>
    </source>
</evidence>
<dbReference type="InterPro" id="IPR014284">
    <property type="entry name" value="RNA_pol_sigma-70_dom"/>
</dbReference>
<evidence type="ECO:0000256" key="3">
    <source>
        <dbReference type="ARBA" id="ARBA00023082"/>
    </source>
</evidence>
<comment type="similarity">
    <text evidence="1">Belongs to the sigma-70 factor family. ECF subfamily.</text>
</comment>
<organism evidence="7 8">
    <name type="scientific">Pseudoxanthomonas gei</name>
    <dbReference type="NCBI Taxonomy" id="1383030"/>
    <lineage>
        <taxon>Bacteria</taxon>
        <taxon>Pseudomonadati</taxon>
        <taxon>Pseudomonadota</taxon>
        <taxon>Gammaproteobacteria</taxon>
        <taxon>Lysobacterales</taxon>
        <taxon>Lysobacteraceae</taxon>
        <taxon>Pseudoxanthomonas</taxon>
    </lineage>
</organism>
<accession>A0ABX0AE02</accession>
<name>A0ABX0AE02_9GAMM</name>
<dbReference type="InterPro" id="IPR039425">
    <property type="entry name" value="RNA_pol_sigma-70-like"/>
</dbReference>
<feature type="domain" description="RNA polymerase sigma factor 70 region 4 type 2" evidence="6">
    <location>
        <begin position="133"/>
        <end position="184"/>
    </location>
</feature>
<keyword evidence="3" id="KW-0731">Sigma factor</keyword>